<name>G3UJJ0_LOXAF</name>
<keyword evidence="3" id="KW-1185">Reference proteome</keyword>
<dbReference type="PANTHER" id="PTHR46449:SF1">
    <property type="entry name" value="FAMILY WITH SEQUENCE SIMILARITY 47, MEMBER A-RELATED"/>
    <property type="match status" value="1"/>
</dbReference>
<proteinExistence type="inferred from homology"/>
<protein>
    <recommendedName>
        <fullName evidence="4">Family with sequence similarity 47 member E</fullName>
    </recommendedName>
</protein>
<reference evidence="2" key="3">
    <citation type="submission" date="2025-09" db="UniProtKB">
        <authorList>
            <consortium name="Ensembl"/>
        </authorList>
    </citation>
    <scope>IDENTIFICATION</scope>
    <source>
        <strain evidence="2">Isolate ISIS603380</strain>
    </source>
</reference>
<dbReference type="InParanoid" id="G3UJJ0"/>
<organism evidence="2 3">
    <name type="scientific">Loxodonta africana</name>
    <name type="common">African elephant</name>
    <dbReference type="NCBI Taxonomy" id="9785"/>
    <lineage>
        <taxon>Eukaryota</taxon>
        <taxon>Metazoa</taxon>
        <taxon>Chordata</taxon>
        <taxon>Craniata</taxon>
        <taxon>Vertebrata</taxon>
        <taxon>Euteleostomi</taxon>
        <taxon>Mammalia</taxon>
        <taxon>Eutheria</taxon>
        <taxon>Afrotheria</taxon>
        <taxon>Proboscidea</taxon>
        <taxon>Elephantidae</taxon>
        <taxon>Loxodonta</taxon>
    </lineage>
</organism>
<reference evidence="2" key="2">
    <citation type="submission" date="2025-08" db="UniProtKB">
        <authorList>
            <consortium name="Ensembl"/>
        </authorList>
    </citation>
    <scope>IDENTIFICATION</scope>
    <source>
        <strain evidence="2">Isolate ISIS603380</strain>
    </source>
</reference>
<dbReference type="eggNOG" id="ENOG502QRUF">
    <property type="taxonomic scope" value="Eukaryota"/>
</dbReference>
<comment type="similarity">
    <text evidence="1">Belongs to the FAM47 family.</text>
</comment>
<dbReference type="GO" id="GO:0045815">
    <property type="term" value="P:transcription initiation-coupled chromatin remodeling"/>
    <property type="evidence" value="ECO:0007669"/>
    <property type="project" value="TreeGrafter"/>
</dbReference>
<evidence type="ECO:0008006" key="4">
    <source>
        <dbReference type="Google" id="ProtNLM"/>
    </source>
</evidence>
<dbReference type="GO" id="GO:0000785">
    <property type="term" value="C:chromatin"/>
    <property type="evidence" value="ECO:0007669"/>
    <property type="project" value="TreeGrafter"/>
</dbReference>
<dbReference type="HOGENOM" id="CLU_055231_0_0_1"/>
<sequence length="423" mass="49232">MAYQRRRSRPVALEPLPPCMNCKSWYKDRLPSKCFAKSKDRLMFPTFPSSRSWVFVREGLDDFRRGCPSCEQMITRGSKESCLPVIYPKTPRPAPKSCWKKLSKESALFSKPSPAQLARKSFVEDTEAHLRPHPLASDPYLEDEMPVELLQKVLEVLDPDKKLEDAWAYCQDGRKRTKQPKEFLKKRSTKICQSFPKLTSAETPEDWLEEIKASIEDLPEPPEPAERVPEKITRFCRWVASYGCTEVNEDYILELFDPGWENCPPKYGPATIKAVKDVPPEVKYTKGVRQPTQPRLSLLIPAFEKKLQELQIPQPKKHVKMRYGAWYLKPKLWKKLREDEPLLDPNAENEVPNAYFRKDRKEYDILADLYGTIAFKDFVLRKGCIMPSLIERVFMKMGWKYDTTKTPTILSRRTSLTESSEED</sequence>
<evidence type="ECO:0000256" key="1">
    <source>
        <dbReference type="ARBA" id="ARBA00005277"/>
    </source>
</evidence>
<dbReference type="PANTHER" id="PTHR46449">
    <property type="entry name" value="ZGC:158260"/>
    <property type="match status" value="1"/>
</dbReference>
<dbReference type="AlphaFoldDB" id="G3UJJ0"/>
<dbReference type="Ensembl" id="ENSLAFT00000030992.1">
    <property type="protein sequence ID" value="ENSLAFP00000027999.1"/>
    <property type="gene ID" value="ENSLAFG00000026672.1"/>
</dbReference>
<reference evidence="2 3" key="1">
    <citation type="submission" date="2009-06" db="EMBL/GenBank/DDBJ databases">
        <title>The Genome Sequence of Loxodonta africana (African elephant).</title>
        <authorList>
            <person name="Di Palma F."/>
            <person name="Heiman D."/>
            <person name="Young S."/>
            <person name="Johnson J."/>
            <person name="Lander E.S."/>
            <person name="Lindblad-Toh K."/>
        </authorList>
    </citation>
    <scope>NUCLEOTIDE SEQUENCE [LARGE SCALE GENOMIC DNA]</scope>
    <source>
        <strain evidence="2 3">Isolate ISIS603380</strain>
    </source>
</reference>
<dbReference type="InterPro" id="IPR032743">
    <property type="entry name" value="FAM47"/>
</dbReference>
<gene>
    <name evidence="2" type="primary">LOC100655395</name>
</gene>
<dbReference type="Proteomes" id="UP000007646">
    <property type="component" value="Unassembled WGS sequence"/>
</dbReference>
<dbReference type="Pfam" id="PF14642">
    <property type="entry name" value="FAM47"/>
    <property type="match status" value="1"/>
</dbReference>
<dbReference type="OMA" id="RSGCFTK"/>
<evidence type="ECO:0000313" key="3">
    <source>
        <dbReference type="Proteomes" id="UP000007646"/>
    </source>
</evidence>
<evidence type="ECO:0000313" key="2">
    <source>
        <dbReference type="Ensembl" id="ENSLAFP00000027999.1"/>
    </source>
</evidence>
<dbReference type="GeneTree" id="ENSGT00940000163515"/>
<accession>G3UJJ0</accession>